<dbReference type="Proteomes" id="UP000494106">
    <property type="component" value="Unassembled WGS sequence"/>
</dbReference>
<dbReference type="Gene3D" id="3.60.10.10">
    <property type="entry name" value="Endonuclease/exonuclease/phosphatase"/>
    <property type="match status" value="1"/>
</dbReference>
<dbReference type="EMBL" id="CADEBC010000546">
    <property type="protein sequence ID" value="CAB3251265.1"/>
    <property type="molecule type" value="Genomic_DNA"/>
</dbReference>
<dbReference type="SUPFAM" id="SSF56219">
    <property type="entry name" value="DNase I-like"/>
    <property type="match status" value="1"/>
</dbReference>
<dbReference type="AlphaFoldDB" id="A0A8S1AVK1"/>
<evidence type="ECO:0000313" key="3">
    <source>
        <dbReference type="Proteomes" id="UP000494106"/>
    </source>
</evidence>
<sequence>MNVKIGQPAGGENRVTGNYGYGKRNKRGERFVQFCLQNNLKIANTLFRKPRKLRWTWLSPDGYTRNEIDFIATNKPNIIENCSVINSVHHPSDHRMVRITINIERRHLPRKTSLQQHENKLTTKYTQQKSINS</sequence>
<gene>
    <name evidence="2" type="ORF">APLA_LOCUS12943</name>
</gene>
<comment type="caution">
    <text evidence="2">The sequence shown here is derived from an EMBL/GenBank/DDBJ whole genome shotgun (WGS) entry which is preliminary data.</text>
</comment>
<evidence type="ECO:0000313" key="2">
    <source>
        <dbReference type="EMBL" id="CAB3251265.1"/>
    </source>
</evidence>
<feature type="compositionally biased region" description="Polar residues" evidence="1">
    <location>
        <begin position="112"/>
        <end position="133"/>
    </location>
</feature>
<evidence type="ECO:0000256" key="1">
    <source>
        <dbReference type="SAM" id="MobiDB-lite"/>
    </source>
</evidence>
<accession>A0A8S1AVK1</accession>
<keyword evidence="3" id="KW-1185">Reference proteome</keyword>
<feature type="region of interest" description="Disordered" evidence="1">
    <location>
        <begin position="111"/>
        <end position="133"/>
    </location>
</feature>
<name>A0A8S1AVK1_ARCPL</name>
<protein>
    <submittedName>
        <fullName evidence="2">Uncharacterized protein</fullName>
    </submittedName>
</protein>
<dbReference type="InterPro" id="IPR036691">
    <property type="entry name" value="Endo/exonu/phosph_ase_sf"/>
</dbReference>
<reference evidence="2 3" key="1">
    <citation type="submission" date="2020-04" db="EMBL/GenBank/DDBJ databases">
        <authorList>
            <person name="Wallbank WR R."/>
            <person name="Pardo Diaz C."/>
            <person name="Kozak K."/>
            <person name="Martin S."/>
            <person name="Jiggins C."/>
            <person name="Moest M."/>
            <person name="Warren A I."/>
            <person name="Byers J.R.P. K."/>
            <person name="Montejo-Kovacevich G."/>
            <person name="Yen C E."/>
        </authorList>
    </citation>
    <scope>NUCLEOTIDE SEQUENCE [LARGE SCALE GENOMIC DNA]</scope>
</reference>
<organism evidence="2 3">
    <name type="scientific">Arctia plantaginis</name>
    <name type="common">Wood tiger moth</name>
    <name type="synonym">Phalaena plantaginis</name>
    <dbReference type="NCBI Taxonomy" id="874455"/>
    <lineage>
        <taxon>Eukaryota</taxon>
        <taxon>Metazoa</taxon>
        <taxon>Ecdysozoa</taxon>
        <taxon>Arthropoda</taxon>
        <taxon>Hexapoda</taxon>
        <taxon>Insecta</taxon>
        <taxon>Pterygota</taxon>
        <taxon>Neoptera</taxon>
        <taxon>Endopterygota</taxon>
        <taxon>Lepidoptera</taxon>
        <taxon>Glossata</taxon>
        <taxon>Ditrysia</taxon>
        <taxon>Noctuoidea</taxon>
        <taxon>Erebidae</taxon>
        <taxon>Arctiinae</taxon>
        <taxon>Arctia</taxon>
    </lineage>
</organism>
<dbReference type="OrthoDB" id="410104at2759"/>
<proteinExistence type="predicted"/>